<keyword evidence="2" id="KW-0472">Membrane</keyword>
<feature type="compositionally biased region" description="Basic and acidic residues" evidence="1">
    <location>
        <begin position="76"/>
        <end position="87"/>
    </location>
</feature>
<feature type="transmembrane region" description="Helical" evidence="2">
    <location>
        <begin position="21"/>
        <end position="43"/>
    </location>
</feature>
<evidence type="ECO:0000256" key="2">
    <source>
        <dbReference type="SAM" id="Phobius"/>
    </source>
</evidence>
<evidence type="ECO:0000313" key="4">
    <source>
        <dbReference type="Proteomes" id="UP000467240"/>
    </source>
</evidence>
<accession>A0A7J5BQQ1</accession>
<name>A0A7J5BQQ1_9MICO</name>
<feature type="region of interest" description="Disordered" evidence="1">
    <location>
        <begin position="66"/>
        <end position="87"/>
    </location>
</feature>
<proteinExistence type="predicted"/>
<dbReference type="Proteomes" id="UP000467240">
    <property type="component" value="Unassembled WGS sequence"/>
</dbReference>
<gene>
    <name evidence="3" type="ORF">F8O01_14025</name>
</gene>
<keyword evidence="2" id="KW-0812">Transmembrane</keyword>
<sequence length="87" mass="9280">MTERCASGDAEPTGSDSTRPWWAIAPLGIVGLVFLATACMLWLTNDTPATALPFWVLGLVFLVSGGRRGTTDDADEVRTESPTEGPR</sequence>
<evidence type="ECO:0000256" key="1">
    <source>
        <dbReference type="SAM" id="MobiDB-lite"/>
    </source>
</evidence>
<comment type="caution">
    <text evidence="3">The sequence shown here is derived from an EMBL/GenBank/DDBJ whole genome shotgun (WGS) entry which is preliminary data.</text>
</comment>
<feature type="transmembrane region" description="Helical" evidence="2">
    <location>
        <begin position="49"/>
        <end position="66"/>
    </location>
</feature>
<dbReference type="AlphaFoldDB" id="A0A7J5BQQ1"/>
<reference evidence="3 4" key="1">
    <citation type="submission" date="2019-09" db="EMBL/GenBank/DDBJ databases">
        <title>Phylogeny of genus Pseudoclavibacter and closely related genus.</title>
        <authorList>
            <person name="Li Y."/>
        </authorList>
    </citation>
    <scope>NUCLEOTIDE SEQUENCE [LARGE SCALE GENOMIC DNA]</scope>
    <source>
        <strain evidence="3 4">DSM 23821</strain>
    </source>
</reference>
<keyword evidence="2" id="KW-1133">Transmembrane helix</keyword>
<evidence type="ECO:0000313" key="3">
    <source>
        <dbReference type="EMBL" id="KAB1654031.1"/>
    </source>
</evidence>
<dbReference type="EMBL" id="WBJZ01000020">
    <property type="protein sequence ID" value="KAB1654031.1"/>
    <property type="molecule type" value="Genomic_DNA"/>
</dbReference>
<keyword evidence="4" id="KW-1185">Reference proteome</keyword>
<organism evidence="3 4">
    <name type="scientific">Pseudoclavibacter chungangensis</name>
    <dbReference type="NCBI Taxonomy" id="587635"/>
    <lineage>
        <taxon>Bacteria</taxon>
        <taxon>Bacillati</taxon>
        <taxon>Actinomycetota</taxon>
        <taxon>Actinomycetes</taxon>
        <taxon>Micrococcales</taxon>
        <taxon>Microbacteriaceae</taxon>
        <taxon>Pseudoclavibacter</taxon>
    </lineage>
</organism>
<dbReference type="RefSeq" id="WP_158041581.1">
    <property type="nucleotide sequence ID" value="NZ_JACCFV010000001.1"/>
</dbReference>
<protein>
    <submittedName>
        <fullName evidence="3">Uncharacterized protein</fullName>
    </submittedName>
</protein>